<feature type="transmembrane region" description="Helical" evidence="1">
    <location>
        <begin position="110"/>
        <end position="126"/>
    </location>
</feature>
<name>A0ABU0JNC8_HATLI</name>
<keyword evidence="1" id="KW-1133">Transmembrane helix</keyword>
<sequence length="133" mass="15929">MLFPIGYQISLFIFSLMAGVITGLFFDIYRLIRGVEKPGNIITVIEDILFWILTSILVFIFLLYTNYAYVSIYIYLLIFIGIVIYLRFLSNFCLLIIYNFSKYIFKFFRILIKYMLFPLELLIYNVKKVFNKD</sequence>
<feature type="transmembrane region" description="Helical" evidence="1">
    <location>
        <begin position="48"/>
        <end position="67"/>
    </location>
</feature>
<dbReference type="NCBIfam" id="TIGR02893">
    <property type="entry name" value="spore_yabQ"/>
    <property type="match status" value="1"/>
</dbReference>
<organism evidence="2 3">
    <name type="scientific">Hathewaya limosa</name>
    <name type="common">Clostridium limosum</name>
    <dbReference type="NCBI Taxonomy" id="1536"/>
    <lineage>
        <taxon>Bacteria</taxon>
        <taxon>Bacillati</taxon>
        <taxon>Bacillota</taxon>
        <taxon>Clostridia</taxon>
        <taxon>Eubacteriales</taxon>
        <taxon>Clostridiaceae</taxon>
        <taxon>Hathewaya</taxon>
    </lineage>
</organism>
<evidence type="ECO:0000313" key="3">
    <source>
        <dbReference type="Proteomes" id="UP001224418"/>
    </source>
</evidence>
<dbReference type="Pfam" id="PF09578">
    <property type="entry name" value="Spore_YabQ"/>
    <property type="match status" value="1"/>
</dbReference>
<accession>A0ABU0JNC8</accession>
<feature type="transmembrane region" description="Helical" evidence="1">
    <location>
        <begin position="6"/>
        <end position="28"/>
    </location>
</feature>
<proteinExistence type="predicted"/>
<dbReference type="Proteomes" id="UP001224418">
    <property type="component" value="Unassembled WGS sequence"/>
</dbReference>
<keyword evidence="1" id="KW-0472">Membrane</keyword>
<comment type="caution">
    <text evidence="2">The sequence shown here is derived from an EMBL/GenBank/DDBJ whole genome shotgun (WGS) entry which is preliminary data.</text>
</comment>
<protein>
    <submittedName>
        <fullName evidence="2">Spore cortex biosynthesis protein YabQ</fullName>
    </submittedName>
</protein>
<keyword evidence="3" id="KW-1185">Reference proteome</keyword>
<feature type="transmembrane region" description="Helical" evidence="1">
    <location>
        <begin position="73"/>
        <end position="98"/>
    </location>
</feature>
<dbReference type="InterPro" id="IPR019074">
    <property type="entry name" value="YabQ"/>
</dbReference>
<reference evidence="2 3" key="1">
    <citation type="submission" date="2023-07" db="EMBL/GenBank/DDBJ databases">
        <title>Genomic Encyclopedia of Type Strains, Phase IV (KMG-IV): sequencing the most valuable type-strain genomes for metagenomic binning, comparative biology and taxonomic classification.</title>
        <authorList>
            <person name="Goeker M."/>
        </authorList>
    </citation>
    <scope>NUCLEOTIDE SEQUENCE [LARGE SCALE GENOMIC DNA]</scope>
    <source>
        <strain evidence="2 3">DSM 1400</strain>
    </source>
</reference>
<keyword evidence="1" id="KW-0812">Transmembrane</keyword>
<dbReference type="RefSeq" id="WP_307354834.1">
    <property type="nucleotide sequence ID" value="NZ_BAAACJ010000008.1"/>
</dbReference>
<evidence type="ECO:0000313" key="2">
    <source>
        <dbReference type="EMBL" id="MDQ0478579.1"/>
    </source>
</evidence>
<dbReference type="EMBL" id="JAUSWN010000002">
    <property type="protein sequence ID" value="MDQ0478579.1"/>
    <property type="molecule type" value="Genomic_DNA"/>
</dbReference>
<gene>
    <name evidence="2" type="ORF">QOZ93_000288</name>
</gene>
<evidence type="ECO:0000256" key="1">
    <source>
        <dbReference type="SAM" id="Phobius"/>
    </source>
</evidence>